<keyword evidence="2 4" id="KW-0238">DNA-binding</keyword>
<gene>
    <name evidence="6" type="ORF">HJA_14529</name>
</gene>
<dbReference type="PATRIC" id="fig|1280952.3.peg.2906"/>
<dbReference type="GO" id="GO:0003700">
    <property type="term" value="F:DNA-binding transcription factor activity"/>
    <property type="evidence" value="ECO:0007669"/>
    <property type="project" value="TreeGrafter"/>
</dbReference>
<dbReference type="InterPro" id="IPR001647">
    <property type="entry name" value="HTH_TetR"/>
</dbReference>
<evidence type="ECO:0000313" key="7">
    <source>
        <dbReference type="Proteomes" id="UP000024816"/>
    </source>
</evidence>
<protein>
    <submittedName>
        <fullName evidence="6">TetR family transcriptional regulator</fullName>
    </submittedName>
</protein>
<dbReference type="PANTHER" id="PTHR30055">
    <property type="entry name" value="HTH-TYPE TRANSCRIPTIONAL REGULATOR RUTR"/>
    <property type="match status" value="1"/>
</dbReference>
<dbReference type="AlphaFoldDB" id="A0A059F8A9"/>
<dbReference type="eggNOG" id="COG1309">
    <property type="taxonomic scope" value="Bacteria"/>
</dbReference>
<dbReference type="SUPFAM" id="SSF46689">
    <property type="entry name" value="Homeodomain-like"/>
    <property type="match status" value="1"/>
</dbReference>
<dbReference type="Gene3D" id="1.10.357.10">
    <property type="entry name" value="Tetracycline Repressor, domain 2"/>
    <property type="match status" value="1"/>
</dbReference>
<dbReference type="PANTHER" id="PTHR30055:SF234">
    <property type="entry name" value="HTH-TYPE TRANSCRIPTIONAL REGULATOR BETI"/>
    <property type="match status" value="1"/>
</dbReference>
<dbReference type="RefSeq" id="WP_241764377.1">
    <property type="nucleotide sequence ID" value="NZ_ARYJ01000011.1"/>
</dbReference>
<dbReference type="Proteomes" id="UP000024816">
    <property type="component" value="Unassembled WGS sequence"/>
</dbReference>
<feature type="DNA-binding region" description="H-T-H motif" evidence="4">
    <location>
        <begin position="13"/>
        <end position="32"/>
    </location>
</feature>
<keyword evidence="3" id="KW-0804">Transcription</keyword>
<proteinExistence type="predicted"/>
<keyword evidence="1" id="KW-0805">Transcription regulation</keyword>
<keyword evidence="7" id="KW-1185">Reference proteome</keyword>
<name>A0A059F8A9_9PROT</name>
<dbReference type="PROSITE" id="PS50977">
    <property type="entry name" value="HTH_TETR_2"/>
    <property type="match status" value="1"/>
</dbReference>
<evidence type="ECO:0000256" key="4">
    <source>
        <dbReference type="PROSITE-ProRule" id="PRU00335"/>
    </source>
</evidence>
<evidence type="ECO:0000313" key="6">
    <source>
        <dbReference type="EMBL" id="KCZ86825.1"/>
    </source>
</evidence>
<organism evidence="6 7">
    <name type="scientific">Hyphomonas jannaschiana VP2</name>
    <dbReference type="NCBI Taxonomy" id="1280952"/>
    <lineage>
        <taxon>Bacteria</taxon>
        <taxon>Pseudomonadati</taxon>
        <taxon>Pseudomonadota</taxon>
        <taxon>Alphaproteobacteria</taxon>
        <taxon>Hyphomonadales</taxon>
        <taxon>Hyphomonadaceae</taxon>
        <taxon>Hyphomonas</taxon>
    </lineage>
</organism>
<sequence length="174" mass="19172">MKLFVHEGVDAATTREIAEKAGVSEGALYRHYKGKDQLALSLFMETHNRLGQMMQEALSGDGTLEDKVHAAVKAYCELADEDFLLFSFHLVSLNRYLPYDKRREDDPVSITERIIESLMEAGIIPKGDPALKAAMTLGIVMQAGQNKIYNRLPGPLGQHADAMARAVVAVLKAD</sequence>
<reference evidence="6 7" key="1">
    <citation type="journal article" date="2014" name="Antonie Van Leeuwenhoek">
        <title>Hyphomonas beringensis sp. nov. and Hyphomonas chukchiensis sp. nov., isolated from surface seawater of the Bering Sea and Chukchi Sea.</title>
        <authorList>
            <person name="Li C."/>
            <person name="Lai Q."/>
            <person name="Li G."/>
            <person name="Dong C."/>
            <person name="Wang J."/>
            <person name="Liao Y."/>
            <person name="Shao Z."/>
        </authorList>
    </citation>
    <scope>NUCLEOTIDE SEQUENCE [LARGE SCALE GENOMIC DNA]</scope>
    <source>
        <strain evidence="6 7">VP2</strain>
    </source>
</reference>
<dbReference type="InterPro" id="IPR050109">
    <property type="entry name" value="HTH-type_TetR-like_transc_reg"/>
</dbReference>
<dbReference type="STRING" id="1280952.HJA_14529"/>
<dbReference type="InterPro" id="IPR009057">
    <property type="entry name" value="Homeodomain-like_sf"/>
</dbReference>
<evidence type="ECO:0000256" key="1">
    <source>
        <dbReference type="ARBA" id="ARBA00023015"/>
    </source>
</evidence>
<comment type="caution">
    <text evidence="6">The sequence shown here is derived from an EMBL/GenBank/DDBJ whole genome shotgun (WGS) entry which is preliminary data.</text>
</comment>
<accession>A0A059F8A9</accession>
<evidence type="ECO:0000256" key="3">
    <source>
        <dbReference type="ARBA" id="ARBA00023163"/>
    </source>
</evidence>
<dbReference type="EMBL" id="ARYJ01000011">
    <property type="protein sequence ID" value="KCZ86825.1"/>
    <property type="molecule type" value="Genomic_DNA"/>
</dbReference>
<feature type="domain" description="HTH tetR-type" evidence="5">
    <location>
        <begin position="1"/>
        <end position="50"/>
    </location>
</feature>
<evidence type="ECO:0000259" key="5">
    <source>
        <dbReference type="PROSITE" id="PS50977"/>
    </source>
</evidence>
<dbReference type="Pfam" id="PF00440">
    <property type="entry name" value="TetR_N"/>
    <property type="match status" value="1"/>
</dbReference>
<dbReference type="GO" id="GO:0000976">
    <property type="term" value="F:transcription cis-regulatory region binding"/>
    <property type="evidence" value="ECO:0007669"/>
    <property type="project" value="TreeGrafter"/>
</dbReference>
<evidence type="ECO:0000256" key="2">
    <source>
        <dbReference type="ARBA" id="ARBA00023125"/>
    </source>
</evidence>